<proteinExistence type="predicted"/>
<keyword evidence="2" id="KW-0297">G-protein coupled receptor</keyword>
<evidence type="ECO:0000313" key="7">
    <source>
        <dbReference type="Proteomes" id="UP000095280"/>
    </source>
</evidence>
<evidence type="ECO:0000256" key="2">
    <source>
        <dbReference type="ARBA" id="ARBA00023040"/>
    </source>
</evidence>
<keyword evidence="5" id="KW-0807">Transducer</keyword>
<protein>
    <submittedName>
        <fullName evidence="8">G_PROTEIN_RECEP_F1_2 domain-containing protein</fullName>
    </submittedName>
</protein>
<evidence type="ECO:0000256" key="1">
    <source>
        <dbReference type="ARBA" id="ARBA00004141"/>
    </source>
</evidence>
<name>A0A1I8F8I9_9PLAT</name>
<organism evidence="7 8">
    <name type="scientific">Macrostomum lignano</name>
    <dbReference type="NCBI Taxonomy" id="282301"/>
    <lineage>
        <taxon>Eukaryota</taxon>
        <taxon>Metazoa</taxon>
        <taxon>Spiralia</taxon>
        <taxon>Lophotrochozoa</taxon>
        <taxon>Platyhelminthes</taxon>
        <taxon>Rhabditophora</taxon>
        <taxon>Macrostomorpha</taxon>
        <taxon>Macrostomida</taxon>
        <taxon>Macrostomidae</taxon>
        <taxon>Macrostomum</taxon>
    </lineage>
</organism>
<keyword evidence="7" id="KW-1185">Reference proteome</keyword>
<evidence type="ECO:0000256" key="3">
    <source>
        <dbReference type="ARBA" id="ARBA00023157"/>
    </source>
</evidence>
<dbReference type="PANTHER" id="PTHR24248">
    <property type="entry name" value="ADRENERGIC RECEPTOR-RELATED G-PROTEIN COUPLED RECEPTOR"/>
    <property type="match status" value="1"/>
</dbReference>
<dbReference type="AlphaFoldDB" id="A0A1I8F8I9"/>
<feature type="compositionally biased region" description="Basic residues" evidence="6">
    <location>
        <begin position="398"/>
        <end position="413"/>
    </location>
</feature>
<sequence length="485" mass="52826">DRTARERGLNAESLPSVPFVAVVFSRGRGKAQRAPVSASEDQRGVRNAERRIFGRTSQDCRSFEPRDRKFFSIQPANLARPSGGGRRFGDQKRRSHRKSAATRKHGDGEKVESGAPVMNARLVIRKHSVRPVDHVRCSVLNRLDTQFGGPSASTAIFLHTEQGAENQAIVDSTQVHSRDAAHQVTRSTKTPSELTSPSRATWLLSMAIALPIGCGTAEPERHPQPAGVQGHVHFLPRRLPHLFEPGQLLHPLLVMLVLYYRIFKVIWRRAKKAASTRKGCSGCRGGGGGGCGGGKVYTNCKAASTATAAACNDNAATAGQRQGRAATTEAPEVAPEDEVRQALVIVHASPRRPPNNLSLSLSRQGSRCGRQNSSSLSRGQQRDLRDPVKTTATVRASPLRRRGSRNKQKKQKKQQLDSSWAKKAFQLNFAAQPGQGTGGAVRGAREEKKATKTLAIVLVGPCCNYDRRIGVFIVWLGYVNSTLNR</sequence>
<feature type="compositionally biased region" description="Basic residues" evidence="6">
    <location>
        <begin position="93"/>
        <end position="103"/>
    </location>
</feature>
<keyword evidence="3" id="KW-1015">Disulfide bond</keyword>
<dbReference type="GO" id="GO:0004930">
    <property type="term" value="F:G protein-coupled receptor activity"/>
    <property type="evidence" value="ECO:0007669"/>
    <property type="project" value="UniProtKB-KW"/>
</dbReference>
<evidence type="ECO:0000256" key="4">
    <source>
        <dbReference type="ARBA" id="ARBA00023170"/>
    </source>
</evidence>
<dbReference type="WBParaSite" id="maker-unitig_24791-snap-gene-0.2-mRNA-1">
    <property type="protein sequence ID" value="maker-unitig_24791-snap-gene-0.2-mRNA-1"/>
    <property type="gene ID" value="maker-unitig_24791-snap-gene-0.2"/>
</dbReference>
<feature type="region of interest" description="Disordered" evidence="6">
    <location>
        <begin position="346"/>
        <end position="389"/>
    </location>
</feature>
<dbReference type="GO" id="GO:0005886">
    <property type="term" value="C:plasma membrane"/>
    <property type="evidence" value="ECO:0007669"/>
    <property type="project" value="TreeGrafter"/>
</dbReference>
<feature type="region of interest" description="Disordered" evidence="6">
    <location>
        <begin position="76"/>
        <end position="114"/>
    </location>
</feature>
<dbReference type="GO" id="GO:0045202">
    <property type="term" value="C:synapse"/>
    <property type="evidence" value="ECO:0007669"/>
    <property type="project" value="GOC"/>
</dbReference>
<feature type="compositionally biased region" description="Polar residues" evidence="6">
    <location>
        <begin position="355"/>
        <end position="379"/>
    </location>
</feature>
<evidence type="ECO:0000313" key="8">
    <source>
        <dbReference type="WBParaSite" id="maker-unitig_24791-snap-gene-0.2-mRNA-1"/>
    </source>
</evidence>
<evidence type="ECO:0000256" key="6">
    <source>
        <dbReference type="SAM" id="MobiDB-lite"/>
    </source>
</evidence>
<dbReference type="PANTHER" id="PTHR24248:SF125">
    <property type="entry name" value="DOPAMINE D2-LIKE RECEPTOR"/>
    <property type="match status" value="1"/>
</dbReference>
<dbReference type="SUPFAM" id="SSF81321">
    <property type="entry name" value="Family A G protein-coupled receptor-like"/>
    <property type="match status" value="1"/>
</dbReference>
<dbReference type="Proteomes" id="UP000095280">
    <property type="component" value="Unplaced"/>
</dbReference>
<comment type="subcellular location">
    <subcellularLocation>
        <location evidence="1">Membrane</location>
        <topology evidence="1">Multi-pass membrane protein</topology>
    </subcellularLocation>
</comment>
<dbReference type="Gene3D" id="1.20.1070.10">
    <property type="entry name" value="Rhodopsin 7-helix transmembrane proteins"/>
    <property type="match status" value="1"/>
</dbReference>
<feature type="region of interest" description="Disordered" evidence="6">
    <location>
        <begin position="398"/>
        <end position="417"/>
    </location>
</feature>
<evidence type="ECO:0000256" key="5">
    <source>
        <dbReference type="ARBA" id="ARBA00023224"/>
    </source>
</evidence>
<dbReference type="GO" id="GO:0001591">
    <property type="term" value="F:dopamine neurotransmitter receptor activity, coupled via Gi/Go"/>
    <property type="evidence" value="ECO:0007669"/>
    <property type="project" value="TreeGrafter"/>
</dbReference>
<accession>A0A1I8F8I9</accession>
<reference evidence="8" key="1">
    <citation type="submission" date="2016-11" db="UniProtKB">
        <authorList>
            <consortium name="WormBaseParasite"/>
        </authorList>
    </citation>
    <scope>IDENTIFICATION</scope>
</reference>
<keyword evidence="4" id="KW-0675">Receptor</keyword>